<name>A0A6G0HEA0_LARCR</name>
<gene>
    <name evidence="13" type="ORF">D5F01_LYC24798</name>
</gene>
<sequence>MLALALAQASCLIDSCDHVFPNTPKPRTRSVSERRHPDVNTSAASGSEVLLPVNSAAANKRSRRNTRENTAAHLFRKMLRRKPTRLELKIDDTEEFESVKKELEARKRQREEAESGGGVGGASVISVDIIGGGASGSASSSTASRAELINERIGYKPHPKPATLPTLFGSLQF</sequence>
<comment type="caution">
    <text evidence="13">The sequence shown here is derived from an EMBL/GenBank/DDBJ whole genome shotgun (WGS) entry which is preliminary data.</text>
</comment>
<dbReference type="InterPro" id="IPR018860">
    <property type="entry name" value="APC_suCDC26"/>
</dbReference>
<dbReference type="PANTHER" id="PTHR28579:SF1">
    <property type="entry name" value="ANAPHASE-PROMOTING COMPLEX SUBUNIT CDC26"/>
    <property type="match status" value="1"/>
</dbReference>
<evidence type="ECO:0000256" key="8">
    <source>
        <dbReference type="ARBA" id="ARBA00023054"/>
    </source>
</evidence>
<keyword evidence="5 13" id="KW-0132">Cell division</keyword>
<dbReference type="Proteomes" id="UP000424527">
    <property type="component" value="Unassembled WGS sequence"/>
</dbReference>
<feature type="region of interest" description="Disordered" evidence="12">
    <location>
        <begin position="23"/>
        <end position="46"/>
    </location>
</feature>
<evidence type="ECO:0000256" key="4">
    <source>
        <dbReference type="ARBA" id="ARBA00018549"/>
    </source>
</evidence>
<reference evidence="13 14" key="1">
    <citation type="submission" date="2019-07" db="EMBL/GenBank/DDBJ databases">
        <title>Chromosome genome assembly for large yellow croaker.</title>
        <authorList>
            <person name="Xiao S."/>
        </authorList>
    </citation>
    <scope>NUCLEOTIDE SEQUENCE [LARGE SCALE GENOMIC DNA]</scope>
    <source>
        <strain evidence="13">JMULYC20181020</strain>
        <tissue evidence="13">Muscle</tissue>
    </source>
</reference>
<evidence type="ECO:0000256" key="1">
    <source>
        <dbReference type="ARBA" id="ARBA00004123"/>
    </source>
</evidence>
<accession>A0A6G0HEA0</accession>
<comment type="pathway">
    <text evidence="2">Protein modification; protein ubiquitination.</text>
</comment>
<evidence type="ECO:0000256" key="2">
    <source>
        <dbReference type="ARBA" id="ARBA00004906"/>
    </source>
</evidence>
<dbReference type="AlphaFoldDB" id="A0A6G0HEA0"/>
<dbReference type="GO" id="GO:0070979">
    <property type="term" value="P:protein K11-linked ubiquitination"/>
    <property type="evidence" value="ECO:0007669"/>
    <property type="project" value="TreeGrafter"/>
</dbReference>
<keyword evidence="14" id="KW-1185">Reference proteome</keyword>
<keyword evidence="6" id="KW-0498">Mitosis</keyword>
<evidence type="ECO:0000256" key="12">
    <source>
        <dbReference type="SAM" id="MobiDB-lite"/>
    </source>
</evidence>
<comment type="subcellular location">
    <subcellularLocation>
        <location evidence="1">Nucleus</location>
    </subcellularLocation>
</comment>
<comment type="similarity">
    <text evidence="3">Belongs to the CDC26 family.</text>
</comment>
<evidence type="ECO:0000256" key="9">
    <source>
        <dbReference type="ARBA" id="ARBA00023242"/>
    </source>
</evidence>
<organism evidence="13 14">
    <name type="scientific">Larimichthys crocea</name>
    <name type="common">Large yellow croaker</name>
    <name type="synonym">Pseudosciaena crocea</name>
    <dbReference type="NCBI Taxonomy" id="215358"/>
    <lineage>
        <taxon>Eukaryota</taxon>
        <taxon>Metazoa</taxon>
        <taxon>Chordata</taxon>
        <taxon>Craniata</taxon>
        <taxon>Vertebrata</taxon>
        <taxon>Euteleostomi</taxon>
        <taxon>Actinopterygii</taxon>
        <taxon>Neopterygii</taxon>
        <taxon>Teleostei</taxon>
        <taxon>Neoteleostei</taxon>
        <taxon>Acanthomorphata</taxon>
        <taxon>Eupercaria</taxon>
        <taxon>Sciaenidae</taxon>
        <taxon>Larimichthys</taxon>
    </lineage>
</organism>
<dbReference type="GO" id="GO:0007346">
    <property type="term" value="P:regulation of mitotic cell cycle"/>
    <property type="evidence" value="ECO:0007669"/>
    <property type="project" value="TreeGrafter"/>
</dbReference>
<dbReference type="EMBL" id="REGW02000865">
    <property type="protein sequence ID" value="KAE8277315.1"/>
    <property type="molecule type" value="Genomic_DNA"/>
</dbReference>
<evidence type="ECO:0000256" key="5">
    <source>
        <dbReference type="ARBA" id="ARBA00022618"/>
    </source>
</evidence>
<evidence type="ECO:0000256" key="3">
    <source>
        <dbReference type="ARBA" id="ARBA00007939"/>
    </source>
</evidence>
<dbReference type="GO" id="GO:0051301">
    <property type="term" value="P:cell division"/>
    <property type="evidence" value="ECO:0007669"/>
    <property type="project" value="UniProtKB-KW"/>
</dbReference>
<dbReference type="GO" id="GO:0005680">
    <property type="term" value="C:anaphase-promoting complex"/>
    <property type="evidence" value="ECO:0007669"/>
    <property type="project" value="InterPro"/>
</dbReference>
<evidence type="ECO:0000313" key="13">
    <source>
        <dbReference type="EMBL" id="KAE8277315.1"/>
    </source>
</evidence>
<keyword evidence="8" id="KW-0175">Coiled coil</keyword>
<dbReference type="Pfam" id="PF10471">
    <property type="entry name" value="ANAPC_CDC26"/>
    <property type="match status" value="1"/>
</dbReference>
<keyword evidence="9" id="KW-0539">Nucleus</keyword>
<evidence type="ECO:0000256" key="6">
    <source>
        <dbReference type="ARBA" id="ARBA00022776"/>
    </source>
</evidence>
<evidence type="ECO:0000256" key="7">
    <source>
        <dbReference type="ARBA" id="ARBA00022786"/>
    </source>
</evidence>
<proteinExistence type="inferred from homology"/>
<evidence type="ECO:0000256" key="11">
    <source>
        <dbReference type="ARBA" id="ARBA00032907"/>
    </source>
</evidence>
<keyword evidence="10" id="KW-0131">Cell cycle</keyword>
<keyword evidence="7" id="KW-0833">Ubl conjugation pathway</keyword>
<dbReference type="GO" id="GO:0031145">
    <property type="term" value="P:anaphase-promoting complex-dependent catabolic process"/>
    <property type="evidence" value="ECO:0007669"/>
    <property type="project" value="InterPro"/>
</dbReference>
<feature type="region of interest" description="Disordered" evidence="12">
    <location>
        <begin position="152"/>
        <end position="173"/>
    </location>
</feature>
<dbReference type="PANTHER" id="PTHR28579">
    <property type="entry name" value="ANAPHASE-PROMOTING COMPLEX SUBUNIT CDC26"/>
    <property type="match status" value="1"/>
</dbReference>
<protein>
    <recommendedName>
        <fullName evidence="4">Anaphase-promoting complex subunit CDC26</fullName>
    </recommendedName>
    <alternativeName>
        <fullName evidence="11">Cell division cycle protein 26 homolog</fullName>
    </alternativeName>
</protein>
<evidence type="ECO:0000313" key="14">
    <source>
        <dbReference type="Proteomes" id="UP000424527"/>
    </source>
</evidence>
<evidence type="ECO:0000256" key="10">
    <source>
        <dbReference type="ARBA" id="ARBA00023306"/>
    </source>
</evidence>